<proteinExistence type="inferred from homology"/>
<dbReference type="GO" id="GO:0008237">
    <property type="term" value="F:metallopeptidase activity"/>
    <property type="evidence" value="ECO:0007669"/>
    <property type="project" value="UniProtKB-KW"/>
</dbReference>
<dbReference type="CDD" id="cd08071">
    <property type="entry name" value="MPN_DUF2466"/>
    <property type="match status" value="1"/>
</dbReference>
<dbReference type="EMBL" id="QNRT01000004">
    <property type="protein sequence ID" value="RBP49331.1"/>
    <property type="molecule type" value="Genomic_DNA"/>
</dbReference>
<dbReference type="NCBIfam" id="TIGR00608">
    <property type="entry name" value="radc"/>
    <property type="match status" value="1"/>
</dbReference>
<dbReference type="PROSITE" id="PS01302">
    <property type="entry name" value="UPF0758"/>
    <property type="match status" value="1"/>
</dbReference>
<evidence type="ECO:0000256" key="3">
    <source>
        <dbReference type="ARBA" id="ARBA00022801"/>
    </source>
</evidence>
<keyword evidence="4" id="KW-0862">Zinc</keyword>
<reference evidence="9 10" key="1">
    <citation type="submission" date="2018-06" db="EMBL/GenBank/DDBJ databases">
        <title>Genomic Encyclopedia of Type Strains, Phase IV (KMG-IV): sequencing the most valuable type-strain genomes for metagenomic binning, comparative biology and taxonomic classification.</title>
        <authorList>
            <person name="Goeker M."/>
        </authorList>
    </citation>
    <scope>NUCLEOTIDE SEQUENCE [LARGE SCALE GENOMIC DNA]</scope>
    <source>
        <strain evidence="9 10">DSM 24032</strain>
    </source>
</reference>
<dbReference type="GO" id="GO:0046872">
    <property type="term" value="F:metal ion binding"/>
    <property type="evidence" value="ECO:0007669"/>
    <property type="project" value="UniProtKB-KW"/>
</dbReference>
<dbReference type="PROSITE" id="PS50249">
    <property type="entry name" value="MPN"/>
    <property type="match status" value="1"/>
</dbReference>
<comment type="caution">
    <text evidence="9">The sequence shown here is derived from an EMBL/GenBank/DDBJ whole genome shotgun (WGS) entry which is preliminary data.</text>
</comment>
<evidence type="ECO:0000256" key="2">
    <source>
        <dbReference type="ARBA" id="ARBA00022723"/>
    </source>
</evidence>
<name>A0A395JJV6_9GAMM</name>
<keyword evidence="3" id="KW-0378">Hydrolase</keyword>
<dbReference type="Proteomes" id="UP000253083">
    <property type="component" value="Unassembled WGS sequence"/>
</dbReference>
<dbReference type="InterPro" id="IPR001405">
    <property type="entry name" value="UPF0758"/>
</dbReference>
<feature type="region of interest" description="Disordered" evidence="7">
    <location>
        <begin position="16"/>
        <end position="36"/>
    </location>
</feature>
<evidence type="ECO:0000256" key="4">
    <source>
        <dbReference type="ARBA" id="ARBA00022833"/>
    </source>
</evidence>
<comment type="similarity">
    <text evidence="6">Belongs to the UPF0758 family.</text>
</comment>
<dbReference type="PANTHER" id="PTHR30471:SF3">
    <property type="entry name" value="UPF0758 PROTEIN YEES-RELATED"/>
    <property type="match status" value="1"/>
</dbReference>
<dbReference type="Pfam" id="PF20582">
    <property type="entry name" value="UPF0758_N"/>
    <property type="match status" value="1"/>
</dbReference>
<dbReference type="Gene3D" id="3.40.140.10">
    <property type="entry name" value="Cytidine Deaminase, domain 2"/>
    <property type="match status" value="1"/>
</dbReference>
<dbReference type="NCBIfam" id="NF000642">
    <property type="entry name" value="PRK00024.1"/>
    <property type="match status" value="1"/>
</dbReference>
<organism evidence="9 10">
    <name type="scientific">Arenicella xantha</name>
    <dbReference type="NCBI Taxonomy" id="644221"/>
    <lineage>
        <taxon>Bacteria</taxon>
        <taxon>Pseudomonadati</taxon>
        <taxon>Pseudomonadota</taxon>
        <taxon>Gammaproteobacteria</taxon>
        <taxon>Arenicellales</taxon>
        <taxon>Arenicellaceae</taxon>
        <taxon>Arenicella</taxon>
    </lineage>
</organism>
<dbReference type="GO" id="GO:0006508">
    <property type="term" value="P:proteolysis"/>
    <property type="evidence" value="ECO:0007669"/>
    <property type="project" value="UniProtKB-KW"/>
</dbReference>
<dbReference type="InterPro" id="IPR046778">
    <property type="entry name" value="UPF0758_N"/>
</dbReference>
<dbReference type="Pfam" id="PF04002">
    <property type="entry name" value="RadC"/>
    <property type="match status" value="1"/>
</dbReference>
<dbReference type="InterPro" id="IPR025657">
    <property type="entry name" value="RadC_JAB"/>
</dbReference>
<evidence type="ECO:0000256" key="5">
    <source>
        <dbReference type="ARBA" id="ARBA00023049"/>
    </source>
</evidence>
<keyword evidence="5" id="KW-0482">Metalloprotease</keyword>
<accession>A0A395JJV6</accession>
<evidence type="ECO:0000256" key="1">
    <source>
        <dbReference type="ARBA" id="ARBA00022670"/>
    </source>
</evidence>
<sequence length="256" mass="28285">MTSEFEQKPIYQRLLGAVSRPRSTESGASQRLPIKDWPEAERPREKLLSNGAQSLSDAELLALFIRTGIPGKTAIDMAREALLEAGGLRALLNMSRTEIKQFKGIGDAKYVQFSAALELGRRYLMERLERGEAITSPQASRDYLTLQLRDKPYEAFFVMYLDSKHRVIQHQELFRGTIDNASVPVREVVKEALKHNAAAMIVAHNHPSGVAEPSAADRALTETLSLALAMVGVKLLDHFVVGDSQVVSFAEMGALP</sequence>
<evidence type="ECO:0000259" key="8">
    <source>
        <dbReference type="PROSITE" id="PS50249"/>
    </source>
</evidence>
<dbReference type="PANTHER" id="PTHR30471">
    <property type="entry name" value="DNA REPAIR PROTEIN RADC"/>
    <property type="match status" value="1"/>
</dbReference>
<dbReference type="InParanoid" id="A0A395JJV6"/>
<feature type="domain" description="MPN" evidence="8">
    <location>
        <begin position="133"/>
        <end position="255"/>
    </location>
</feature>
<evidence type="ECO:0000313" key="9">
    <source>
        <dbReference type="EMBL" id="RBP49331.1"/>
    </source>
</evidence>
<dbReference type="SUPFAM" id="SSF47781">
    <property type="entry name" value="RuvA domain 2-like"/>
    <property type="match status" value="1"/>
</dbReference>
<keyword evidence="2" id="KW-0479">Metal-binding</keyword>
<keyword evidence="1" id="KW-0645">Protease</keyword>
<dbReference type="SUPFAM" id="SSF102712">
    <property type="entry name" value="JAB1/MPN domain"/>
    <property type="match status" value="1"/>
</dbReference>
<dbReference type="InterPro" id="IPR037518">
    <property type="entry name" value="MPN"/>
</dbReference>
<evidence type="ECO:0000313" key="10">
    <source>
        <dbReference type="Proteomes" id="UP000253083"/>
    </source>
</evidence>
<dbReference type="InterPro" id="IPR010994">
    <property type="entry name" value="RuvA_2-like"/>
</dbReference>
<keyword evidence="10" id="KW-1185">Reference proteome</keyword>
<evidence type="ECO:0000256" key="7">
    <source>
        <dbReference type="SAM" id="MobiDB-lite"/>
    </source>
</evidence>
<evidence type="ECO:0000256" key="6">
    <source>
        <dbReference type="RuleBase" id="RU003797"/>
    </source>
</evidence>
<dbReference type="InterPro" id="IPR020891">
    <property type="entry name" value="UPF0758_CS"/>
</dbReference>
<gene>
    <name evidence="9" type="ORF">DFR28_104262</name>
</gene>
<dbReference type="FunCoup" id="A0A395JJV6">
    <property type="interactions" value="184"/>
</dbReference>
<protein>
    <submittedName>
        <fullName evidence="9">DNA replication and repair protein RadC</fullName>
    </submittedName>
</protein>
<dbReference type="AlphaFoldDB" id="A0A395JJV6"/>